<dbReference type="Pfam" id="PF14703">
    <property type="entry name" value="PHM7_cyt"/>
    <property type="match status" value="1"/>
</dbReference>
<dbReference type="InterPro" id="IPR003864">
    <property type="entry name" value="CSC1/OSCA1-like_7TM"/>
</dbReference>
<keyword evidence="7" id="KW-0406">Ion transport</keyword>
<dbReference type="EMBL" id="CACTIH010004117">
    <property type="protein sequence ID" value="CAA2989579.1"/>
    <property type="molecule type" value="Genomic_DNA"/>
</dbReference>
<keyword evidence="5" id="KW-0106">Calcium</keyword>
<organism evidence="14 15">
    <name type="scientific">Olea europaea subsp. europaea</name>
    <dbReference type="NCBI Taxonomy" id="158383"/>
    <lineage>
        <taxon>Eukaryota</taxon>
        <taxon>Viridiplantae</taxon>
        <taxon>Streptophyta</taxon>
        <taxon>Embryophyta</taxon>
        <taxon>Tracheophyta</taxon>
        <taxon>Spermatophyta</taxon>
        <taxon>Magnoliopsida</taxon>
        <taxon>eudicotyledons</taxon>
        <taxon>Gunneridae</taxon>
        <taxon>Pentapetalae</taxon>
        <taxon>asterids</taxon>
        <taxon>lamiids</taxon>
        <taxon>Lamiales</taxon>
        <taxon>Oleaceae</taxon>
        <taxon>Oleeae</taxon>
        <taxon>Olea</taxon>
    </lineage>
</organism>
<feature type="transmembrane region" description="Helical" evidence="10">
    <location>
        <begin position="6"/>
        <end position="27"/>
    </location>
</feature>
<feature type="transmembrane region" description="Helical" evidence="10">
    <location>
        <begin position="86"/>
        <end position="110"/>
    </location>
</feature>
<comment type="subcellular location">
    <subcellularLocation>
        <location evidence="1">Membrane</location>
        <topology evidence="1">Multi-pass membrane protein</topology>
    </subcellularLocation>
</comment>
<feature type="domain" description="CSC1/OSCA1-like cytosolic" evidence="13">
    <location>
        <begin position="185"/>
        <end position="338"/>
    </location>
</feature>
<evidence type="ECO:0000256" key="9">
    <source>
        <dbReference type="ARBA" id="ARBA00023303"/>
    </source>
</evidence>
<evidence type="ECO:0000256" key="10">
    <source>
        <dbReference type="SAM" id="Phobius"/>
    </source>
</evidence>
<evidence type="ECO:0000259" key="13">
    <source>
        <dbReference type="Pfam" id="PF14703"/>
    </source>
</evidence>
<feature type="transmembrane region" description="Helical" evidence="10">
    <location>
        <begin position="403"/>
        <end position="423"/>
    </location>
</feature>
<keyword evidence="15" id="KW-1185">Reference proteome</keyword>
<dbReference type="InterPro" id="IPR032880">
    <property type="entry name" value="CSC1/OSCA1-like_N"/>
</dbReference>
<evidence type="ECO:0000313" key="14">
    <source>
        <dbReference type="EMBL" id="CAA2989579.1"/>
    </source>
</evidence>
<keyword evidence="4 10" id="KW-0812">Transmembrane</keyword>
<evidence type="ECO:0000256" key="8">
    <source>
        <dbReference type="ARBA" id="ARBA00023136"/>
    </source>
</evidence>
<feature type="transmembrane region" description="Helical" evidence="10">
    <location>
        <begin position="627"/>
        <end position="646"/>
    </location>
</feature>
<feature type="transmembrane region" description="Helical" evidence="10">
    <location>
        <begin position="351"/>
        <end position="370"/>
    </location>
</feature>
<evidence type="ECO:0000256" key="4">
    <source>
        <dbReference type="ARBA" id="ARBA00022692"/>
    </source>
</evidence>
<evidence type="ECO:0000256" key="3">
    <source>
        <dbReference type="ARBA" id="ARBA00022448"/>
    </source>
</evidence>
<feature type="transmembrane region" description="Helical" evidence="10">
    <location>
        <begin position="443"/>
        <end position="462"/>
    </location>
</feature>
<evidence type="ECO:0000256" key="6">
    <source>
        <dbReference type="ARBA" id="ARBA00022989"/>
    </source>
</evidence>
<dbReference type="Gramene" id="OE9A049433T1">
    <property type="protein sequence ID" value="OE9A049433C1"/>
    <property type="gene ID" value="OE9A049433"/>
</dbReference>
<evidence type="ECO:0000259" key="12">
    <source>
        <dbReference type="Pfam" id="PF13967"/>
    </source>
</evidence>
<dbReference type="GO" id="GO:0005886">
    <property type="term" value="C:plasma membrane"/>
    <property type="evidence" value="ECO:0007669"/>
    <property type="project" value="TreeGrafter"/>
</dbReference>
<dbReference type="Pfam" id="PF02714">
    <property type="entry name" value="RSN1_7TM"/>
    <property type="match status" value="1"/>
</dbReference>
<evidence type="ECO:0000256" key="1">
    <source>
        <dbReference type="ARBA" id="ARBA00004141"/>
    </source>
</evidence>
<dbReference type="PANTHER" id="PTHR13018:SF117">
    <property type="entry name" value="CSC1-LIKE PROTEIN RXW8"/>
    <property type="match status" value="1"/>
</dbReference>
<accession>A0A8S0SCZ2</accession>
<dbReference type="Pfam" id="PF13967">
    <property type="entry name" value="RSN1_TM"/>
    <property type="match status" value="1"/>
</dbReference>
<keyword evidence="9" id="KW-0407">Ion channel</keyword>
<evidence type="ECO:0000259" key="11">
    <source>
        <dbReference type="Pfam" id="PF02714"/>
    </source>
</evidence>
<keyword evidence="6 10" id="KW-1133">Transmembrane helix</keyword>
<reference evidence="14 15" key="1">
    <citation type="submission" date="2019-12" db="EMBL/GenBank/DDBJ databases">
        <authorList>
            <person name="Alioto T."/>
            <person name="Alioto T."/>
            <person name="Gomez Garrido J."/>
        </authorList>
    </citation>
    <scope>NUCLEOTIDE SEQUENCE [LARGE SCALE GENOMIC DNA]</scope>
</reference>
<gene>
    <name evidence="14" type="ORF">OLEA9_A049433</name>
</gene>
<sequence>MNISALLTSSGINTAVCAVLFSLYSILRKQPSLVSVYFGQKLAQVRSKRNDPFWLQRFIPSASWIVKSWVASEEELFATGGLDAVVFLRAVVFSIRVFSVAGVICLFLVLPLNYFGKEEHKHIRDEQLSVFTIEDVKEGSRWLWAHCLALYVISSCACILLYFEYKSITKMRLAYITASHSHPSHFTVLVRAIPWSQEESYGVKVAKFFTDYYSSSYLSHQMIYHSGAVQKLMTDAEKIYNMLKSNSMDQHYGSRLLRCGFCGGTSTSFKILSPEPENGRTTSCLDSPDLREKECGVALVFFRTRYAALVASEGLQQPNPMSWVTDLAPEPSDIYWSNLYVPYRIFWIRKIAILVAFILFVTFFLIPVVFTQSLVHLDKVEKIFPFMKDITERRFMKQLITGYLPSVILMIFLSIVPPIMMVFSTLEGSISRSGRKRSTCIKVLYFVIWNVFFANILTEAAIDHYQDSIMKLGDPKTIPNQLAKAVPSTATFFVTYVLTSGWASLSCELIQPFPLLYNSFYRFILRNKDDSSYGSYTFPYHTEVPRVLLFGLLGFTCSVLAPLILPFLLVYFFLAYLVYRNQILDVYVTKYQSGGLYWPIIHNTTIFSLVLTQIIALGVFGIKRSPIASSFTIPLIICTLLFHEYCRQRFHPVFKKTPAKTIIDMDREDEHSGRMEEIYQKLPSAYFQINSESRSLGKSLELNCPEIQANSRETGNISRLEDLETPGLILSFFEFLFKFTYLRT</sequence>
<dbReference type="OrthoDB" id="1689567at2759"/>
<feature type="domain" description="CSC1/OSCA1-like N-terminal transmembrane" evidence="12">
    <location>
        <begin position="5"/>
        <end position="164"/>
    </location>
</feature>
<dbReference type="InterPro" id="IPR045122">
    <property type="entry name" value="Csc1-like"/>
</dbReference>
<dbReference type="AlphaFoldDB" id="A0A8S0SCZ2"/>
<feature type="domain" description="CSC1/OSCA1-like 7TM region" evidence="11">
    <location>
        <begin position="349"/>
        <end position="620"/>
    </location>
</feature>
<dbReference type="Proteomes" id="UP000594638">
    <property type="component" value="Unassembled WGS sequence"/>
</dbReference>
<comment type="caution">
    <text evidence="14">The sequence shown here is derived from an EMBL/GenBank/DDBJ whole genome shotgun (WGS) entry which is preliminary data.</text>
</comment>
<protein>
    <submittedName>
        <fullName evidence="14">CSC1 RXW8</fullName>
    </submittedName>
</protein>
<proteinExistence type="inferred from homology"/>
<name>A0A8S0SCZ2_OLEEU</name>
<dbReference type="PANTHER" id="PTHR13018">
    <property type="entry name" value="PROBABLE MEMBRANE PROTEIN DUF221-RELATED"/>
    <property type="match status" value="1"/>
</dbReference>
<keyword evidence="8 10" id="KW-0472">Membrane</keyword>
<feature type="transmembrane region" description="Helical" evidence="10">
    <location>
        <begin position="142"/>
        <end position="163"/>
    </location>
</feature>
<dbReference type="InterPro" id="IPR027815">
    <property type="entry name" value="CSC1/OSCA1-like_cyt"/>
</dbReference>
<dbReference type="GO" id="GO:0005227">
    <property type="term" value="F:calcium-activated cation channel activity"/>
    <property type="evidence" value="ECO:0007669"/>
    <property type="project" value="InterPro"/>
</dbReference>
<evidence type="ECO:0000256" key="5">
    <source>
        <dbReference type="ARBA" id="ARBA00022837"/>
    </source>
</evidence>
<evidence type="ECO:0000313" key="15">
    <source>
        <dbReference type="Proteomes" id="UP000594638"/>
    </source>
</evidence>
<comment type="similarity">
    <text evidence="2">Belongs to the CSC1 (TC 1.A.17) family.</text>
</comment>
<evidence type="ECO:0000256" key="7">
    <source>
        <dbReference type="ARBA" id="ARBA00023065"/>
    </source>
</evidence>
<evidence type="ECO:0000256" key="2">
    <source>
        <dbReference type="ARBA" id="ARBA00007779"/>
    </source>
</evidence>
<keyword evidence="3" id="KW-0813">Transport</keyword>
<feature type="transmembrane region" description="Helical" evidence="10">
    <location>
        <begin position="600"/>
        <end position="621"/>
    </location>
</feature>
<feature type="transmembrane region" description="Helical" evidence="10">
    <location>
        <begin position="547"/>
        <end position="579"/>
    </location>
</feature>